<name>A0A5C8P3K9_9BACI</name>
<organism evidence="2 3">
    <name type="scientific">Cerasibacillus terrae</name>
    <dbReference type="NCBI Taxonomy" id="2498845"/>
    <lineage>
        <taxon>Bacteria</taxon>
        <taxon>Bacillati</taxon>
        <taxon>Bacillota</taxon>
        <taxon>Bacilli</taxon>
        <taxon>Bacillales</taxon>
        <taxon>Bacillaceae</taxon>
        <taxon>Cerasibacillus</taxon>
    </lineage>
</organism>
<dbReference type="RefSeq" id="WP_147665679.1">
    <property type="nucleotide sequence ID" value="NZ_VDUW01000001.1"/>
</dbReference>
<keyword evidence="3" id="KW-1185">Reference proteome</keyword>
<feature type="transmembrane region" description="Helical" evidence="1">
    <location>
        <begin position="6"/>
        <end position="25"/>
    </location>
</feature>
<dbReference type="InterPro" id="IPR038503">
    <property type="entry name" value="SpoIIIAH_sf"/>
</dbReference>
<protein>
    <submittedName>
        <fullName evidence="2">SpoIIIAH-like family protein</fullName>
    </submittedName>
</protein>
<sequence>MLKKQTVWLLTMLSLIIVLSVYYIFSPDREDLAFKNDDGQEEQMNTDEVTEDVDVDITNASNDELFTTIRMDIEDERSRTKDRFKAIVASSEATSEEKNEALNSIEQIEQTTSKEFILEKMLLDSKEYKDVLVRSNDDKVQVHIKEDQLSKEEVDHIMQIARDEFGDKTVDVIFQEATTK</sequence>
<evidence type="ECO:0000256" key="1">
    <source>
        <dbReference type="SAM" id="Phobius"/>
    </source>
</evidence>
<comment type="caution">
    <text evidence="2">The sequence shown here is derived from an EMBL/GenBank/DDBJ whole genome shotgun (WGS) entry which is preliminary data.</text>
</comment>
<reference evidence="2 3" key="1">
    <citation type="submission" date="2019-06" db="EMBL/GenBank/DDBJ databases">
        <title>Cerasibacillus sp. nov., isolated from maize field.</title>
        <authorList>
            <person name="Lin S.-Y."/>
            <person name="Tsai C.-F."/>
            <person name="Young C.-C."/>
        </authorList>
    </citation>
    <scope>NUCLEOTIDE SEQUENCE [LARGE SCALE GENOMIC DNA]</scope>
    <source>
        <strain evidence="2 3">CC-CFT480</strain>
    </source>
</reference>
<proteinExistence type="predicted"/>
<accession>A0A5C8P3K9</accession>
<dbReference type="Pfam" id="PF12685">
    <property type="entry name" value="SpoIIIAH"/>
    <property type="match status" value="1"/>
</dbReference>
<dbReference type="EMBL" id="VDUW01000001">
    <property type="protein sequence ID" value="TXL67942.1"/>
    <property type="molecule type" value="Genomic_DNA"/>
</dbReference>
<keyword evidence="1" id="KW-0812">Transmembrane</keyword>
<dbReference type="Gene3D" id="1.10.287.4300">
    <property type="entry name" value="Stage III sporulation protein AH-like"/>
    <property type="match status" value="1"/>
</dbReference>
<evidence type="ECO:0000313" key="3">
    <source>
        <dbReference type="Proteomes" id="UP000321574"/>
    </source>
</evidence>
<keyword evidence="1" id="KW-1133">Transmembrane helix</keyword>
<dbReference type="AlphaFoldDB" id="A0A5C8P3K9"/>
<dbReference type="InterPro" id="IPR024232">
    <property type="entry name" value="SpoIIIAH"/>
</dbReference>
<keyword evidence="1" id="KW-0472">Membrane</keyword>
<dbReference type="OrthoDB" id="2939102at2"/>
<dbReference type="Proteomes" id="UP000321574">
    <property type="component" value="Unassembled WGS sequence"/>
</dbReference>
<evidence type="ECO:0000313" key="2">
    <source>
        <dbReference type="EMBL" id="TXL67942.1"/>
    </source>
</evidence>
<gene>
    <name evidence="2" type="ORF">FHP05_02665</name>
</gene>